<accession>A0A6I6MG65</accession>
<evidence type="ECO:0000256" key="2">
    <source>
        <dbReference type="ARBA" id="ARBA00012438"/>
    </source>
</evidence>
<keyword evidence="11" id="KW-1185">Reference proteome</keyword>
<sequence>MSGDLGLAERVNILLVDDQPGKLMSYELILEDLGQNLLKANCAKQALELLLKNDVAVILVDVCMPDLDGFELAQMIREHPRFKDTAIIFISAINVTEMDSLRGYELGAVDYVPVPVVPGVLRAKVRVFVDLYVKTRALARMNGQLEQRVAERTAELEAATERQELLAREVDHRARNALAVIQSIVALTPVDDNVRFAEAIKGRVRAMATAHNLLSESRWRGANLLSLMHEELAPYSQNGRVSISGTAVSIAPAVAQNLALALHELATNAAKYGALSDIDGKLTVAWRIDGETMLMEWREDCPHAVIEPSKKGFGSKVVEASVTGQLGGRIERDWRPNGLHCRFSLPSRHFADVETGEAQQLASREGRTQKPAAGSLKDRRILVLEDEPLIAMMTSQLIRELGGVVLGPFTGVRKAADAVTVGVDAALLDVNIAGELAYPLADQLSGLGIPIIFMTGYHAGAIEPRFAGCPVLTKPVDRDELALVLTRAAGTTEMENTALVTERSPRSHA</sequence>
<comment type="catalytic activity">
    <reaction evidence="1">
        <text>ATP + protein L-histidine = ADP + protein N-phospho-L-histidine.</text>
        <dbReference type="EC" id="2.7.13.3"/>
    </reaction>
</comment>
<evidence type="ECO:0000313" key="10">
    <source>
        <dbReference type="EMBL" id="QGZ93560.1"/>
    </source>
</evidence>
<dbReference type="InterPro" id="IPR036890">
    <property type="entry name" value="HATPase_C_sf"/>
</dbReference>
<evidence type="ECO:0000313" key="11">
    <source>
        <dbReference type="Proteomes" id="UP000431269"/>
    </source>
</evidence>
<proteinExistence type="predicted"/>
<keyword evidence="5" id="KW-0547">Nucleotide-binding</keyword>
<evidence type="ECO:0000256" key="1">
    <source>
        <dbReference type="ARBA" id="ARBA00000085"/>
    </source>
</evidence>
<dbReference type="InterPro" id="IPR011006">
    <property type="entry name" value="CheY-like_superfamily"/>
</dbReference>
<dbReference type="GO" id="GO:0005524">
    <property type="term" value="F:ATP binding"/>
    <property type="evidence" value="ECO:0007669"/>
    <property type="project" value="UniProtKB-KW"/>
</dbReference>
<feature type="domain" description="Response regulatory" evidence="9">
    <location>
        <begin position="12"/>
        <end position="129"/>
    </location>
</feature>
<dbReference type="PROSITE" id="PS50110">
    <property type="entry name" value="RESPONSE_REGULATORY"/>
    <property type="match status" value="2"/>
</dbReference>
<organism evidence="10 11">
    <name type="scientific">Terricaulis silvestris</name>
    <dbReference type="NCBI Taxonomy" id="2686094"/>
    <lineage>
        <taxon>Bacteria</taxon>
        <taxon>Pseudomonadati</taxon>
        <taxon>Pseudomonadota</taxon>
        <taxon>Alphaproteobacteria</taxon>
        <taxon>Caulobacterales</taxon>
        <taxon>Caulobacteraceae</taxon>
        <taxon>Terricaulis</taxon>
    </lineage>
</organism>
<dbReference type="EC" id="2.7.13.3" evidence="2"/>
<evidence type="ECO:0000256" key="4">
    <source>
        <dbReference type="ARBA" id="ARBA00022679"/>
    </source>
</evidence>
<feature type="domain" description="Response regulatory" evidence="9">
    <location>
        <begin position="380"/>
        <end position="489"/>
    </location>
</feature>
<name>A0A6I6MG65_9CAUL</name>
<evidence type="ECO:0000256" key="3">
    <source>
        <dbReference type="ARBA" id="ARBA00022553"/>
    </source>
</evidence>
<dbReference type="Gene3D" id="3.30.565.10">
    <property type="entry name" value="Histidine kinase-like ATPase, C-terminal domain"/>
    <property type="match status" value="1"/>
</dbReference>
<dbReference type="AlphaFoldDB" id="A0A6I6MG65"/>
<dbReference type="Pfam" id="PF00072">
    <property type="entry name" value="Response_reg"/>
    <property type="match status" value="1"/>
</dbReference>
<keyword evidence="4 10" id="KW-0808">Transferase</keyword>
<dbReference type="GO" id="GO:0000160">
    <property type="term" value="P:phosphorelay signal transduction system"/>
    <property type="evidence" value="ECO:0007669"/>
    <property type="project" value="InterPro"/>
</dbReference>
<dbReference type="SUPFAM" id="SSF52172">
    <property type="entry name" value="CheY-like"/>
    <property type="match status" value="2"/>
</dbReference>
<keyword evidence="6 10" id="KW-0418">Kinase</keyword>
<dbReference type="PANTHER" id="PTHR41523">
    <property type="entry name" value="TWO-COMPONENT SYSTEM SENSOR PROTEIN"/>
    <property type="match status" value="1"/>
</dbReference>
<dbReference type="RefSeq" id="WP_158764561.1">
    <property type="nucleotide sequence ID" value="NZ_CP047045.1"/>
</dbReference>
<dbReference type="PANTHER" id="PTHR41523:SF8">
    <property type="entry name" value="ETHYLENE RESPONSE SENSOR PROTEIN"/>
    <property type="match status" value="1"/>
</dbReference>
<gene>
    <name evidence="10" type="ORF">DSM104635_00372</name>
</gene>
<feature type="modified residue" description="4-aspartylphosphate" evidence="8">
    <location>
        <position position="429"/>
    </location>
</feature>
<evidence type="ECO:0000256" key="6">
    <source>
        <dbReference type="ARBA" id="ARBA00022777"/>
    </source>
</evidence>
<dbReference type="Proteomes" id="UP000431269">
    <property type="component" value="Chromosome"/>
</dbReference>
<reference evidence="11" key="1">
    <citation type="submission" date="2019-12" db="EMBL/GenBank/DDBJ databases">
        <title>Complete genome of Terracaulis silvestris 0127_4.</title>
        <authorList>
            <person name="Vieira S."/>
            <person name="Riedel T."/>
            <person name="Sproer C."/>
            <person name="Pascual J."/>
            <person name="Boedeker C."/>
            <person name="Overmann J."/>
        </authorList>
    </citation>
    <scope>NUCLEOTIDE SEQUENCE [LARGE SCALE GENOMIC DNA]</scope>
    <source>
        <strain evidence="11">0127_4</strain>
    </source>
</reference>
<feature type="modified residue" description="4-aspartylphosphate" evidence="8">
    <location>
        <position position="61"/>
    </location>
</feature>
<dbReference type="GO" id="GO:0004673">
    <property type="term" value="F:protein histidine kinase activity"/>
    <property type="evidence" value="ECO:0007669"/>
    <property type="project" value="UniProtKB-EC"/>
</dbReference>
<dbReference type="InterPro" id="IPR001789">
    <property type="entry name" value="Sig_transdc_resp-reg_receiver"/>
</dbReference>
<dbReference type="InterPro" id="IPR011102">
    <property type="entry name" value="Sig_transdc_His_kinase_HWE"/>
</dbReference>
<protein>
    <recommendedName>
        <fullName evidence="2">histidine kinase</fullName>
        <ecNumber evidence="2">2.7.13.3</ecNumber>
    </recommendedName>
</protein>
<dbReference type="KEGG" id="tsv:DSM104635_00372"/>
<dbReference type="Pfam" id="PF07536">
    <property type="entry name" value="HWE_HK"/>
    <property type="match status" value="1"/>
</dbReference>
<keyword evidence="7" id="KW-0067">ATP-binding</keyword>
<evidence type="ECO:0000256" key="7">
    <source>
        <dbReference type="ARBA" id="ARBA00022840"/>
    </source>
</evidence>
<evidence type="ECO:0000256" key="8">
    <source>
        <dbReference type="PROSITE-ProRule" id="PRU00169"/>
    </source>
</evidence>
<dbReference type="EMBL" id="CP047045">
    <property type="protein sequence ID" value="QGZ93560.1"/>
    <property type="molecule type" value="Genomic_DNA"/>
</dbReference>
<dbReference type="SMART" id="SM00911">
    <property type="entry name" value="HWE_HK"/>
    <property type="match status" value="1"/>
</dbReference>
<evidence type="ECO:0000259" key="9">
    <source>
        <dbReference type="PROSITE" id="PS50110"/>
    </source>
</evidence>
<evidence type="ECO:0000256" key="5">
    <source>
        <dbReference type="ARBA" id="ARBA00022741"/>
    </source>
</evidence>
<dbReference type="Gene3D" id="3.40.50.2300">
    <property type="match status" value="2"/>
</dbReference>
<keyword evidence="3 8" id="KW-0597">Phosphoprotein</keyword>
<dbReference type="SMART" id="SM00448">
    <property type="entry name" value="REC"/>
    <property type="match status" value="2"/>
</dbReference>